<evidence type="ECO:0000256" key="7">
    <source>
        <dbReference type="ARBA" id="ARBA00022692"/>
    </source>
</evidence>
<dbReference type="InterPro" id="IPR036890">
    <property type="entry name" value="HATPase_C_sf"/>
</dbReference>
<dbReference type="SUPFAM" id="SSF55874">
    <property type="entry name" value="ATPase domain of HSP90 chaperone/DNA topoisomerase II/histidine kinase"/>
    <property type="match status" value="1"/>
</dbReference>
<dbReference type="PANTHER" id="PTHR45528:SF11">
    <property type="entry name" value="HISTIDINE KINASE"/>
    <property type="match status" value="1"/>
</dbReference>
<evidence type="ECO:0000256" key="11">
    <source>
        <dbReference type="ARBA" id="ARBA00022989"/>
    </source>
</evidence>
<dbReference type="GO" id="GO:0005524">
    <property type="term" value="F:ATP binding"/>
    <property type="evidence" value="ECO:0007669"/>
    <property type="project" value="UniProtKB-KW"/>
</dbReference>
<evidence type="ECO:0000256" key="1">
    <source>
        <dbReference type="ARBA" id="ARBA00000085"/>
    </source>
</evidence>
<feature type="domain" description="Histidine kinase" evidence="18">
    <location>
        <begin position="133"/>
        <end position="347"/>
    </location>
</feature>
<evidence type="ECO:0000256" key="3">
    <source>
        <dbReference type="ARBA" id="ARBA00012438"/>
    </source>
</evidence>
<evidence type="ECO:0000259" key="19">
    <source>
        <dbReference type="PROSITE" id="PS50885"/>
    </source>
</evidence>
<dbReference type="Gene3D" id="1.10.287.130">
    <property type="match status" value="1"/>
</dbReference>
<dbReference type="PRINTS" id="PR00344">
    <property type="entry name" value="BCTRLSENSOR"/>
</dbReference>
<evidence type="ECO:0000256" key="15">
    <source>
        <dbReference type="ARBA" id="ARBA00037219"/>
    </source>
</evidence>
<comment type="subcellular location">
    <subcellularLocation>
        <location evidence="2">Cell membrane</location>
        <topology evidence="2">Multi-pass membrane protein</topology>
    </subcellularLocation>
</comment>
<dbReference type="PROSITE" id="PS50109">
    <property type="entry name" value="HIS_KIN"/>
    <property type="match status" value="1"/>
</dbReference>
<keyword evidence="12" id="KW-0902">Two-component regulatory system</keyword>
<dbReference type="SMART" id="SM00388">
    <property type="entry name" value="HisKA"/>
    <property type="match status" value="1"/>
</dbReference>
<dbReference type="InterPro" id="IPR004358">
    <property type="entry name" value="Sig_transdc_His_kin-like_C"/>
</dbReference>
<protein>
    <recommendedName>
        <fullName evidence="16">Heme sensor protein HssS</fullName>
        <ecNumber evidence="3">2.7.13.3</ecNumber>
    </recommendedName>
</protein>
<dbReference type="InterPro" id="IPR036097">
    <property type="entry name" value="HisK_dim/P_sf"/>
</dbReference>
<dbReference type="FunFam" id="1.10.287.130:FF:000001">
    <property type="entry name" value="Two-component sensor histidine kinase"/>
    <property type="match status" value="1"/>
</dbReference>
<evidence type="ECO:0000256" key="2">
    <source>
        <dbReference type="ARBA" id="ARBA00004651"/>
    </source>
</evidence>
<comment type="caution">
    <text evidence="20">The sequence shown here is derived from an EMBL/GenBank/DDBJ whole genome shotgun (WGS) entry which is preliminary data.</text>
</comment>
<keyword evidence="5" id="KW-0597">Phosphoprotein</keyword>
<keyword evidence="11 17" id="KW-1133">Transmembrane helix</keyword>
<dbReference type="GO" id="GO:0005886">
    <property type="term" value="C:plasma membrane"/>
    <property type="evidence" value="ECO:0007669"/>
    <property type="project" value="UniProtKB-SubCell"/>
</dbReference>
<accession>A0A2N3LJR9</accession>
<evidence type="ECO:0000256" key="6">
    <source>
        <dbReference type="ARBA" id="ARBA00022679"/>
    </source>
</evidence>
<comment type="catalytic activity">
    <reaction evidence="1">
        <text>ATP + protein L-histidine = ADP + protein N-phospho-L-histidine.</text>
        <dbReference type="EC" id="2.7.13.3"/>
    </reaction>
</comment>
<evidence type="ECO:0000313" key="21">
    <source>
        <dbReference type="Proteomes" id="UP000233440"/>
    </source>
</evidence>
<keyword evidence="9 20" id="KW-0418">Kinase</keyword>
<keyword evidence="8" id="KW-0547">Nucleotide-binding</keyword>
<keyword evidence="7 17" id="KW-0812">Transmembrane</keyword>
<evidence type="ECO:0000256" key="5">
    <source>
        <dbReference type="ARBA" id="ARBA00022553"/>
    </source>
</evidence>
<keyword evidence="10" id="KW-0067">ATP-binding</keyword>
<evidence type="ECO:0000259" key="18">
    <source>
        <dbReference type="PROSITE" id="PS50109"/>
    </source>
</evidence>
<gene>
    <name evidence="20" type="ORF">CWO92_12175</name>
</gene>
<dbReference type="PROSITE" id="PS50885">
    <property type="entry name" value="HAMP"/>
    <property type="match status" value="1"/>
</dbReference>
<dbReference type="Proteomes" id="UP000233440">
    <property type="component" value="Unassembled WGS sequence"/>
</dbReference>
<keyword evidence="21" id="KW-1185">Reference proteome</keyword>
<feature type="transmembrane region" description="Helical" evidence="17">
    <location>
        <begin position="45"/>
        <end position="66"/>
    </location>
</feature>
<evidence type="ECO:0000256" key="16">
    <source>
        <dbReference type="ARBA" id="ARBA00040841"/>
    </source>
</evidence>
<dbReference type="OrthoDB" id="9813151at2"/>
<reference evidence="20 21" key="1">
    <citation type="submission" date="2017-11" db="EMBL/GenBank/DDBJ databases">
        <title>Bacillus camelliae sp. nov., isolated from pu'er tea.</title>
        <authorList>
            <person name="Niu L."/>
        </authorList>
    </citation>
    <scope>NUCLEOTIDE SEQUENCE [LARGE SCALE GENOMIC DNA]</scope>
    <source>
        <strain evidence="20 21">7578-1</strain>
    </source>
</reference>
<dbReference type="Pfam" id="PF02518">
    <property type="entry name" value="HATPase_c"/>
    <property type="match status" value="1"/>
</dbReference>
<sequence length="347" mass="40025">MKRPRLWEIVLFVLGMFAIVVVMNSAAYFITLYFFRMQHIQPAGYLFQLITDLIGLILFILTIFLISRATRRRHLTFWEAIIDALKKIAKGDFNIHLNFERGDRQFLSLVENINHMAQQLQQMEEMRQEFISNVSHEIQSPLTSIRGFARALQEESLTRAERVHYLAIIEEESNRLSKISDNLLKLTALESQSHPFEQKQYRLDKQIRKIVLASEPQWTEKNLVMEVSLEEVYILADEDLLSQVWVNLIHNSIKFTPPHGMIHIQVTKKQECIMVSISDSGIGISLEDQMHIFERFYKADKSRTRTAGGSGLGLSIVKKIVELHQGDISVNSQIGKGTTFVVTLPIK</sequence>
<dbReference type="InterPro" id="IPR003661">
    <property type="entry name" value="HisK_dim/P_dom"/>
</dbReference>
<keyword evidence="6" id="KW-0808">Transferase</keyword>
<evidence type="ECO:0000256" key="8">
    <source>
        <dbReference type="ARBA" id="ARBA00022741"/>
    </source>
</evidence>
<evidence type="ECO:0000256" key="4">
    <source>
        <dbReference type="ARBA" id="ARBA00022475"/>
    </source>
</evidence>
<comment type="function">
    <text evidence="15">Member of the two-component regulatory system HssS/HssR involved in intracellular heme homeostasis and tempering of staphylococcal virulence. HssS functions as a heme sensor histidine kinase which is autophosphorylated at a histidine residue and transfers its phosphate group to an aspartate residue of HssR. HssR/HssS activates the expression of hrtAB, an efflux pump, in response to extracellular heme, hemin, hemoglobin or blood.</text>
</comment>
<proteinExistence type="predicted"/>
<evidence type="ECO:0000256" key="14">
    <source>
        <dbReference type="ARBA" id="ARBA00023136"/>
    </source>
</evidence>
<dbReference type="InterPro" id="IPR003594">
    <property type="entry name" value="HATPase_dom"/>
</dbReference>
<keyword evidence="4" id="KW-1003">Cell membrane</keyword>
<keyword evidence="14 17" id="KW-0472">Membrane</keyword>
<dbReference type="InterPro" id="IPR050398">
    <property type="entry name" value="HssS/ArlS-like"/>
</dbReference>
<dbReference type="SMART" id="SM00387">
    <property type="entry name" value="HATPase_c"/>
    <property type="match status" value="1"/>
</dbReference>
<dbReference type="InterPro" id="IPR003660">
    <property type="entry name" value="HAMP_dom"/>
</dbReference>
<dbReference type="SUPFAM" id="SSF47384">
    <property type="entry name" value="Homodimeric domain of signal transducing histidine kinase"/>
    <property type="match status" value="1"/>
</dbReference>
<dbReference type="PANTHER" id="PTHR45528">
    <property type="entry name" value="SENSOR HISTIDINE KINASE CPXA"/>
    <property type="match status" value="1"/>
</dbReference>
<dbReference type="Gene3D" id="3.30.565.10">
    <property type="entry name" value="Histidine kinase-like ATPase, C-terminal domain"/>
    <property type="match status" value="1"/>
</dbReference>
<dbReference type="InterPro" id="IPR005467">
    <property type="entry name" value="His_kinase_dom"/>
</dbReference>
<name>A0A2N3LJR9_9BACI</name>
<dbReference type="FunFam" id="3.30.565.10:FF:000006">
    <property type="entry name" value="Sensor histidine kinase WalK"/>
    <property type="match status" value="1"/>
</dbReference>
<evidence type="ECO:0000256" key="10">
    <source>
        <dbReference type="ARBA" id="ARBA00022840"/>
    </source>
</evidence>
<dbReference type="GO" id="GO:0000155">
    <property type="term" value="F:phosphorelay sensor kinase activity"/>
    <property type="evidence" value="ECO:0007669"/>
    <property type="project" value="InterPro"/>
</dbReference>
<evidence type="ECO:0000256" key="17">
    <source>
        <dbReference type="SAM" id="Phobius"/>
    </source>
</evidence>
<dbReference type="AlphaFoldDB" id="A0A2N3LJR9"/>
<evidence type="ECO:0000313" key="20">
    <source>
        <dbReference type="EMBL" id="PKR84783.1"/>
    </source>
</evidence>
<evidence type="ECO:0000256" key="13">
    <source>
        <dbReference type="ARBA" id="ARBA00023026"/>
    </source>
</evidence>
<dbReference type="EMBL" id="PIQO01000008">
    <property type="protein sequence ID" value="PKR84783.1"/>
    <property type="molecule type" value="Genomic_DNA"/>
</dbReference>
<dbReference type="EC" id="2.7.13.3" evidence="3"/>
<dbReference type="CDD" id="cd00082">
    <property type="entry name" value="HisKA"/>
    <property type="match status" value="1"/>
</dbReference>
<dbReference type="RefSeq" id="WP_101354488.1">
    <property type="nucleotide sequence ID" value="NZ_PIQO01000008.1"/>
</dbReference>
<feature type="domain" description="HAMP" evidence="19">
    <location>
        <begin position="72"/>
        <end position="125"/>
    </location>
</feature>
<keyword evidence="13" id="KW-0843">Virulence</keyword>
<feature type="transmembrane region" description="Helical" evidence="17">
    <location>
        <begin position="9"/>
        <end position="33"/>
    </location>
</feature>
<dbReference type="Pfam" id="PF00512">
    <property type="entry name" value="HisKA"/>
    <property type="match status" value="1"/>
</dbReference>
<organism evidence="20 21">
    <name type="scientific">Heyndrickxia camelliae</name>
    <dbReference type="NCBI Taxonomy" id="1707093"/>
    <lineage>
        <taxon>Bacteria</taxon>
        <taxon>Bacillati</taxon>
        <taxon>Bacillota</taxon>
        <taxon>Bacilli</taxon>
        <taxon>Bacillales</taxon>
        <taxon>Bacillaceae</taxon>
        <taxon>Heyndrickxia</taxon>
    </lineage>
</organism>
<evidence type="ECO:0000256" key="9">
    <source>
        <dbReference type="ARBA" id="ARBA00022777"/>
    </source>
</evidence>
<dbReference type="CDD" id="cd06225">
    <property type="entry name" value="HAMP"/>
    <property type="match status" value="1"/>
</dbReference>
<dbReference type="CDD" id="cd00075">
    <property type="entry name" value="HATPase"/>
    <property type="match status" value="1"/>
</dbReference>
<evidence type="ECO:0000256" key="12">
    <source>
        <dbReference type="ARBA" id="ARBA00023012"/>
    </source>
</evidence>